<dbReference type="GO" id="GO:0061579">
    <property type="term" value="F:N-acyl homoserine lactone synthase activity"/>
    <property type="evidence" value="ECO:0007669"/>
    <property type="project" value="UniProtKB-EC"/>
</dbReference>
<evidence type="ECO:0000256" key="3">
    <source>
        <dbReference type="ARBA" id="ARBA00022679"/>
    </source>
</evidence>
<dbReference type="PROSITE" id="PS51187">
    <property type="entry name" value="AUTOINDUCER_SYNTH_2"/>
    <property type="match status" value="1"/>
</dbReference>
<dbReference type="EC" id="2.3.1.184" evidence="1"/>
<gene>
    <name evidence="7" type="ORF">B0I32_105168</name>
</gene>
<dbReference type="InterPro" id="IPR018311">
    <property type="entry name" value="Autoind_synth_CS"/>
</dbReference>
<dbReference type="PANTHER" id="PTHR39322:SF1">
    <property type="entry name" value="ISOVALERYL-HOMOSERINE LACTONE SYNTHASE"/>
    <property type="match status" value="1"/>
</dbReference>
<reference evidence="7 8" key="1">
    <citation type="submission" date="2018-03" db="EMBL/GenBank/DDBJ databases">
        <title>Genomic Encyclopedia of Type Strains, Phase III (KMG-III): the genomes of soil and plant-associated and newly described type strains.</title>
        <authorList>
            <person name="Whitman W."/>
        </authorList>
    </citation>
    <scope>NUCLEOTIDE SEQUENCE [LARGE SCALE GENOMIC DNA]</scope>
    <source>
        <strain evidence="7 8">CGMCC 4.7104</strain>
    </source>
</reference>
<comment type="catalytic activity">
    <reaction evidence="6">
        <text>a fatty acyl-[ACP] + S-adenosyl-L-methionine = an N-acyl-L-homoserine lactone + S-methyl-5'-thioadenosine + holo-[ACP] + H(+)</text>
        <dbReference type="Rhea" id="RHEA:10096"/>
        <dbReference type="Rhea" id="RHEA-COMP:9685"/>
        <dbReference type="Rhea" id="RHEA-COMP:14125"/>
        <dbReference type="ChEBI" id="CHEBI:15378"/>
        <dbReference type="ChEBI" id="CHEBI:17509"/>
        <dbReference type="ChEBI" id="CHEBI:55474"/>
        <dbReference type="ChEBI" id="CHEBI:59789"/>
        <dbReference type="ChEBI" id="CHEBI:64479"/>
        <dbReference type="ChEBI" id="CHEBI:138651"/>
        <dbReference type="EC" id="2.3.1.184"/>
    </reaction>
</comment>
<dbReference type="GO" id="GO:0009372">
    <property type="term" value="P:quorum sensing"/>
    <property type="evidence" value="ECO:0007669"/>
    <property type="project" value="UniProtKB-KW"/>
</dbReference>
<evidence type="ECO:0000256" key="5">
    <source>
        <dbReference type="ARBA" id="ARBA00022929"/>
    </source>
</evidence>
<keyword evidence="8" id="KW-1185">Reference proteome</keyword>
<dbReference type="GO" id="GO:0007165">
    <property type="term" value="P:signal transduction"/>
    <property type="evidence" value="ECO:0007669"/>
    <property type="project" value="TreeGrafter"/>
</dbReference>
<evidence type="ECO:0000313" key="8">
    <source>
        <dbReference type="Proteomes" id="UP000238312"/>
    </source>
</evidence>
<proteinExistence type="predicted"/>
<dbReference type="PROSITE" id="PS00949">
    <property type="entry name" value="AUTOINDUCER_SYNTH_1"/>
    <property type="match status" value="1"/>
</dbReference>
<keyword evidence="3" id="KW-0808">Transferase</keyword>
<dbReference type="Pfam" id="PF00765">
    <property type="entry name" value="Autoind_synth"/>
    <property type="match status" value="1"/>
</dbReference>
<dbReference type="InterPro" id="IPR016181">
    <property type="entry name" value="Acyl_CoA_acyltransferase"/>
</dbReference>
<protein>
    <recommendedName>
        <fullName evidence="1">acyl-homoserine-lactone synthase</fullName>
        <ecNumber evidence="1">2.3.1.184</ecNumber>
    </recommendedName>
</protein>
<dbReference type="Gene3D" id="3.40.630.30">
    <property type="match status" value="1"/>
</dbReference>
<dbReference type="PANTHER" id="PTHR39322">
    <property type="entry name" value="ACYL-HOMOSERINE-LACTONE SYNTHASE"/>
    <property type="match status" value="1"/>
</dbReference>
<name>A0A2T0N3L1_9ACTN</name>
<dbReference type="Proteomes" id="UP000238312">
    <property type="component" value="Unassembled WGS sequence"/>
</dbReference>
<evidence type="ECO:0000256" key="4">
    <source>
        <dbReference type="ARBA" id="ARBA00022691"/>
    </source>
</evidence>
<keyword evidence="4" id="KW-0949">S-adenosyl-L-methionine</keyword>
<evidence type="ECO:0000313" key="7">
    <source>
        <dbReference type="EMBL" id="PRX66728.1"/>
    </source>
</evidence>
<evidence type="ECO:0000256" key="2">
    <source>
        <dbReference type="ARBA" id="ARBA00022654"/>
    </source>
</evidence>
<evidence type="ECO:0000256" key="6">
    <source>
        <dbReference type="ARBA" id="ARBA00048576"/>
    </source>
</evidence>
<accession>A0A2T0N3L1</accession>
<dbReference type="InterPro" id="IPR001690">
    <property type="entry name" value="Autoind_synthase"/>
</dbReference>
<dbReference type="PRINTS" id="PR01549">
    <property type="entry name" value="AUTOINDCRSYN"/>
</dbReference>
<dbReference type="SUPFAM" id="SSF55729">
    <property type="entry name" value="Acyl-CoA N-acyltransferases (Nat)"/>
    <property type="match status" value="1"/>
</dbReference>
<organism evidence="7 8">
    <name type="scientific">Nonomuraea fuscirosea</name>
    <dbReference type="NCBI Taxonomy" id="1291556"/>
    <lineage>
        <taxon>Bacteria</taxon>
        <taxon>Bacillati</taxon>
        <taxon>Actinomycetota</taxon>
        <taxon>Actinomycetes</taxon>
        <taxon>Streptosporangiales</taxon>
        <taxon>Streptosporangiaceae</taxon>
        <taxon>Nonomuraea</taxon>
    </lineage>
</organism>
<comment type="caution">
    <text evidence="7">The sequence shown here is derived from an EMBL/GenBank/DDBJ whole genome shotgun (WGS) entry which is preliminary data.</text>
</comment>
<dbReference type="EMBL" id="PVNG01000005">
    <property type="protein sequence ID" value="PRX66728.1"/>
    <property type="molecule type" value="Genomic_DNA"/>
</dbReference>
<dbReference type="AlphaFoldDB" id="A0A2T0N3L1"/>
<keyword evidence="5" id="KW-0071">Autoinducer synthesis</keyword>
<keyword evidence="2" id="KW-0673">Quorum sensing</keyword>
<evidence type="ECO:0000256" key="1">
    <source>
        <dbReference type="ARBA" id="ARBA00012340"/>
    </source>
</evidence>
<sequence>MLSSVIRRPRSGEPVIGEDADSFLGVSVDQRAQQIVVGRADDVPGWLLDGMYRLRHEVFRERLRWDVGSRDGRERDGYDDCDPVYAIGYAEERREVTGCCRLLRTDGPYMLPEVFPETLRGGPAPRDPATWEMSRLAIGRGWSRTVSAGFGPFARALIWEAFRWVDRHGDTVVAVSSVAVERIVNGMGVRTRRFGDGRATRVGSVLCSAYATSTRDYLAHAAPGR</sequence>